<evidence type="ECO:0000313" key="2">
    <source>
        <dbReference type="EMBL" id="KAJ7104082.1"/>
    </source>
</evidence>
<comment type="caution">
    <text evidence="2">The sequence shown here is derived from an EMBL/GenBank/DDBJ whole genome shotgun (WGS) entry which is preliminary data.</text>
</comment>
<feature type="transmembrane region" description="Helical" evidence="1">
    <location>
        <begin position="72"/>
        <end position="96"/>
    </location>
</feature>
<evidence type="ECO:0000313" key="3">
    <source>
        <dbReference type="Proteomes" id="UP001222325"/>
    </source>
</evidence>
<dbReference type="Proteomes" id="UP001222325">
    <property type="component" value="Unassembled WGS sequence"/>
</dbReference>
<proteinExistence type="predicted"/>
<keyword evidence="1" id="KW-1133">Transmembrane helix</keyword>
<feature type="transmembrane region" description="Helical" evidence="1">
    <location>
        <begin position="40"/>
        <end position="60"/>
    </location>
</feature>
<gene>
    <name evidence="2" type="ORF">B0H15DRAFT_6734</name>
</gene>
<sequence>MESHTPIIIFNFLAASGFALLLATLFPALLSSRIHRSKAWFSMIFSWIIYALSYLLIIGHQLGPEPPRGICVYQMVLIYACPPLTAMSGLAFIIDVHFRVTGALFTSQVDHRYTQSLLLVPWASFVAVASGALIAVQDFADVSRNSHHMYCHSTTSVQYLTTALICVFALFVALCMITWTATILYRNWALFRRLSVKQNDLRLSSLIRVAIFSMMTSIGLGLGAFSAFRGNATEGDAIWGALLPILPFLCAIAFGTQRDIVRCWMFRKPRTEGADASMSTPHV</sequence>
<evidence type="ECO:0000256" key="1">
    <source>
        <dbReference type="SAM" id="Phobius"/>
    </source>
</evidence>
<protein>
    <submittedName>
        <fullName evidence="2">Uncharacterized protein</fullName>
    </submittedName>
</protein>
<keyword evidence="1" id="KW-0812">Transmembrane</keyword>
<dbReference type="AlphaFoldDB" id="A0AAD6XY48"/>
<organism evidence="2 3">
    <name type="scientific">Mycena belliarum</name>
    <dbReference type="NCBI Taxonomy" id="1033014"/>
    <lineage>
        <taxon>Eukaryota</taxon>
        <taxon>Fungi</taxon>
        <taxon>Dikarya</taxon>
        <taxon>Basidiomycota</taxon>
        <taxon>Agaricomycotina</taxon>
        <taxon>Agaricomycetes</taxon>
        <taxon>Agaricomycetidae</taxon>
        <taxon>Agaricales</taxon>
        <taxon>Marasmiineae</taxon>
        <taxon>Mycenaceae</taxon>
        <taxon>Mycena</taxon>
    </lineage>
</organism>
<dbReference type="EMBL" id="JARJCN010000001">
    <property type="protein sequence ID" value="KAJ7104082.1"/>
    <property type="molecule type" value="Genomic_DNA"/>
</dbReference>
<name>A0AAD6XY48_9AGAR</name>
<feature type="transmembrane region" description="Helical" evidence="1">
    <location>
        <begin position="237"/>
        <end position="256"/>
    </location>
</feature>
<reference evidence="2" key="1">
    <citation type="submission" date="2023-03" db="EMBL/GenBank/DDBJ databases">
        <title>Massive genome expansion in bonnet fungi (Mycena s.s.) driven by repeated elements and novel gene families across ecological guilds.</title>
        <authorList>
            <consortium name="Lawrence Berkeley National Laboratory"/>
            <person name="Harder C.B."/>
            <person name="Miyauchi S."/>
            <person name="Viragh M."/>
            <person name="Kuo A."/>
            <person name="Thoen E."/>
            <person name="Andreopoulos B."/>
            <person name="Lu D."/>
            <person name="Skrede I."/>
            <person name="Drula E."/>
            <person name="Henrissat B."/>
            <person name="Morin E."/>
            <person name="Kohler A."/>
            <person name="Barry K."/>
            <person name="LaButti K."/>
            <person name="Morin E."/>
            <person name="Salamov A."/>
            <person name="Lipzen A."/>
            <person name="Mereny Z."/>
            <person name="Hegedus B."/>
            <person name="Baldrian P."/>
            <person name="Stursova M."/>
            <person name="Weitz H."/>
            <person name="Taylor A."/>
            <person name="Grigoriev I.V."/>
            <person name="Nagy L.G."/>
            <person name="Martin F."/>
            <person name="Kauserud H."/>
        </authorList>
    </citation>
    <scope>NUCLEOTIDE SEQUENCE</scope>
    <source>
        <strain evidence="2">CBHHK173m</strain>
    </source>
</reference>
<feature type="transmembrane region" description="Helical" evidence="1">
    <location>
        <begin position="6"/>
        <end position="28"/>
    </location>
</feature>
<keyword evidence="1" id="KW-0472">Membrane</keyword>
<keyword evidence="3" id="KW-1185">Reference proteome</keyword>
<feature type="transmembrane region" description="Helical" evidence="1">
    <location>
        <begin position="117"/>
        <end position="137"/>
    </location>
</feature>
<accession>A0AAD6XY48</accession>
<feature type="transmembrane region" description="Helical" evidence="1">
    <location>
        <begin position="157"/>
        <end position="185"/>
    </location>
</feature>
<feature type="transmembrane region" description="Helical" evidence="1">
    <location>
        <begin position="206"/>
        <end position="225"/>
    </location>
</feature>